<dbReference type="EnsemblMetazoa" id="PPAI007727-RA">
    <property type="protein sequence ID" value="PPAI007727-PA"/>
    <property type="gene ID" value="PPAI007727"/>
</dbReference>
<reference evidence="2" key="1">
    <citation type="submission" date="2022-08" db="UniProtKB">
        <authorList>
            <consortium name="EnsemblMetazoa"/>
        </authorList>
    </citation>
    <scope>IDENTIFICATION</scope>
    <source>
        <strain evidence="2">Israel</strain>
    </source>
</reference>
<feature type="compositionally biased region" description="Acidic residues" evidence="1">
    <location>
        <begin position="241"/>
        <end position="258"/>
    </location>
</feature>
<feature type="compositionally biased region" description="Basic and acidic residues" evidence="1">
    <location>
        <begin position="198"/>
        <end position="210"/>
    </location>
</feature>
<feature type="compositionally biased region" description="Low complexity" evidence="1">
    <location>
        <begin position="128"/>
        <end position="141"/>
    </location>
</feature>
<organism evidence="2 3">
    <name type="scientific">Phlebotomus papatasi</name>
    <name type="common">Sandfly</name>
    <dbReference type="NCBI Taxonomy" id="29031"/>
    <lineage>
        <taxon>Eukaryota</taxon>
        <taxon>Metazoa</taxon>
        <taxon>Ecdysozoa</taxon>
        <taxon>Arthropoda</taxon>
        <taxon>Hexapoda</taxon>
        <taxon>Insecta</taxon>
        <taxon>Pterygota</taxon>
        <taxon>Neoptera</taxon>
        <taxon>Endopterygota</taxon>
        <taxon>Diptera</taxon>
        <taxon>Nematocera</taxon>
        <taxon>Psychodoidea</taxon>
        <taxon>Psychodidae</taxon>
        <taxon>Phlebotomus</taxon>
        <taxon>Phlebotomus</taxon>
    </lineage>
</organism>
<feature type="compositionally biased region" description="Basic and acidic residues" evidence="1">
    <location>
        <begin position="53"/>
        <end position="70"/>
    </location>
</feature>
<sequence>MSQRYQSQDVVSESENLPRALPVVDEHPEGGGDIKAFLMREPSPFDKPLIKHHSYDDKTLSKSQIREYKSSKVRQSQSFHEHMIESAEFPKIEEEKLSSSTTTHNSETTSTDNSSPMPSRPGKLVQCSPYYSSSLSSESPPIQVLQKPPRKSSIPRNVMPKSPPSGNDTDSSLDFRQQDPKFRTRGYRKRKQVPAKRTRLDRVTLEHESSECSEGYFQEVDSGSSDMSKREYCEHEYVQYFEEEPEPEVPEEEEEDDVRYESYPGTSFSTRFESLDMTEGNVDEMGFPKYDRLGHITKPMYRQDITPPSSTPPIKPQRQRKRQLKREDSTSITPSSSMIEPNTRRRPDYAVEGANPELTFPEDIYYSSEDSFAAGFSTQIHVQRKVELPYPDFLSDHEDIVDYPRVKPPTSQSGESEKSYDGSEFDMRTVPPPMFLGDSEDLSDN</sequence>
<feature type="compositionally biased region" description="Basic and acidic residues" evidence="1">
    <location>
        <begin position="415"/>
        <end position="427"/>
    </location>
</feature>
<feature type="region of interest" description="Disordered" evidence="1">
    <location>
        <begin position="240"/>
        <end position="275"/>
    </location>
</feature>
<feature type="region of interest" description="Disordered" evidence="1">
    <location>
        <begin position="1"/>
        <end position="228"/>
    </location>
</feature>
<protein>
    <submittedName>
        <fullName evidence="2">Uncharacterized protein</fullName>
    </submittedName>
</protein>
<feature type="compositionally biased region" description="Polar residues" evidence="1">
    <location>
        <begin position="164"/>
        <end position="175"/>
    </location>
</feature>
<feature type="compositionally biased region" description="Basic and acidic residues" evidence="1">
    <location>
        <begin position="79"/>
        <end position="97"/>
    </location>
</feature>
<evidence type="ECO:0000313" key="3">
    <source>
        <dbReference type="Proteomes" id="UP000092462"/>
    </source>
</evidence>
<feature type="compositionally biased region" description="Low complexity" evidence="1">
    <location>
        <begin position="98"/>
        <end position="115"/>
    </location>
</feature>
<dbReference type="VEuPathDB" id="VectorBase:PPAI007727"/>
<dbReference type="EMBL" id="AJVK01061600">
    <property type="status" value="NOT_ANNOTATED_CDS"/>
    <property type="molecule type" value="Genomic_DNA"/>
</dbReference>
<evidence type="ECO:0000313" key="2">
    <source>
        <dbReference type="EnsemblMetazoa" id="PPAI007727-PA"/>
    </source>
</evidence>
<proteinExistence type="predicted"/>
<evidence type="ECO:0000256" key="1">
    <source>
        <dbReference type="SAM" id="MobiDB-lite"/>
    </source>
</evidence>
<feature type="compositionally biased region" description="Polar residues" evidence="1">
    <location>
        <begin position="330"/>
        <end position="340"/>
    </location>
</feature>
<dbReference type="VEuPathDB" id="VectorBase:PPAPM1_005826"/>
<feature type="compositionally biased region" description="Polar residues" evidence="1">
    <location>
        <begin position="1"/>
        <end position="15"/>
    </location>
</feature>
<accession>A0A1B0DHU3</accession>
<feature type="region of interest" description="Disordered" evidence="1">
    <location>
        <begin position="298"/>
        <end position="356"/>
    </location>
</feature>
<name>A0A1B0DHU3_PHLPP</name>
<feature type="compositionally biased region" description="Basic residues" evidence="1">
    <location>
        <begin position="183"/>
        <end position="197"/>
    </location>
</feature>
<feature type="region of interest" description="Disordered" evidence="1">
    <location>
        <begin position="397"/>
        <end position="445"/>
    </location>
</feature>
<keyword evidence="3" id="KW-1185">Reference proteome</keyword>
<dbReference type="Proteomes" id="UP000092462">
    <property type="component" value="Unassembled WGS sequence"/>
</dbReference>
<dbReference type="AlphaFoldDB" id="A0A1B0DHU3"/>